<dbReference type="STRING" id="478744.SAMN05444359_10459"/>
<feature type="transmembrane region" description="Helical" evidence="1">
    <location>
        <begin position="210"/>
        <end position="229"/>
    </location>
</feature>
<dbReference type="AlphaFoldDB" id="A0A1H9C5J4"/>
<protein>
    <submittedName>
        <fullName evidence="2">Uncharacterized hydrophobic domain-containing protein</fullName>
    </submittedName>
</protein>
<dbReference type="Pfam" id="PF04087">
    <property type="entry name" value="DUF389"/>
    <property type="match status" value="1"/>
</dbReference>
<dbReference type="InterPro" id="IPR005240">
    <property type="entry name" value="DUF389"/>
</dbReference>
<accession>A0A1H9C5J4</accession>
<proteinExistence type="predicted"/>
<keyword evidence="3" id="KW-1185">Reference proteome</keyword>
<sequence length="478" mass="53122">MLAEETTPKPESTEVTPGDSIREWFKDFMNLREGSDREGAVQSIISGKLMRGSNAWMLVCSIMIASLGLNLNSGAVIIGAMLISPLMNPILGVGLGVGTNDRDLLWQALKNFGIAIIIALVTSVLYFAVTPIDIFTDEMQARTEPTILDALVAVFGGLAGIISVTRADKTNAIPGVAIATALMPPLCVAGYGITLAFSDPDLGFSVFWRAFYLFFLNSFFIAVTAYVIIRLLRFPYRKYVNKQESRKSQLIIGAISILMILPGIYVLTDVLEDQSQEKAARQFTEKYFPSSSSTYLLNRENDEQPLLIYPVKDRLLDRDSIQYYTRILQEKPYELTGARIVTDTSFTASEMAGIQGKLSTMSNHDGRINNLEQRLGQLVLQQQQLTNQMIASRSDTAIAKNLTKKLRLSFTEVDAVHMARLPTLDSSSVSAIPLIALKRSWPGRRPTTSQLRSTRERLMEFLKVELEVDTIVLVIEDQ</sequence>
<organism evidence="2 3">
    <name type="scientific">Neolewinella agarilytica</name>
    <dbReference type="NCBI Taxonomy" id="478744"/>
    <lineage>
        <taxon>Bacteria</taxon>
        <taxon>Pseudomonadati</taxon>
        <taxon>Bacteroidota</taxon>
        <taxon>Saprospiria</taxon>
        <taxon>Saprospirales</taxon>
        <taxon>Lewinellaceae</taxon>
        <taxon>Neolewinella</taxon>
    </lineage>
</organism>
<dbReference type="RefSeq" id="WP_090165888.1">
    <property type="nucleotide sequence ID" value="NZ_FOFB01000004.1"/>
</dbReference>
<dbReference type="Proteomes" id="UP000199021">
    <property type="component" value="Unassembled WGS sequence"/>
</dbReference>
<dbReference type="PANTHER" id="PTHR20992:SF9">
    <property type="entry name" value="AT15442P-RELATED"/>
    <property type="match status" value="1"/>
</dbReference>
<evidence type="ECO:0000256" key="1">
    <source>
        <dbReference type="SAM" id="Phobius"/>
    </source>
</evidence>
<keyword evidence="1" id="KW-0472">Membrane</keyword>
<feature type="transmembrane region" description="Helical" evidence="1">
    <location>
        <begin position="77"/>
        <end position="97"/>
    </location>
</feature>
<evidence type="ECO:0000313" key="2">
    <source>
        <dbReference type="EMBL" id="SEP95948.1"/>
    </source>
</evidence>
<feature type="transmembrane region" description="Helical" evidence="1">
    <location>
        <begin position="250"/>
        <end position="268"/>
    </location>
</feature>
<name>A0A1H9C5J4_9BACT</name>
<feature type="transmembrane region" description="Helical" evidence="1">
    <location>
        <begin position="176"/>
        <end position="198"/>
    </location>
</feature>
<dbReference type="OrthoDB" id="9790659at2"/>
<keyword evidence="1" id="KW-1133">Transmembrane helix</keyword>
<feature type="transmembrane region" description="Helical" evidence="1">
    <location>
        <begin position="109"/>
        <end position="127"/>
    </location>
</feature>
<dbReference type="EMBL" id="FOFB01000004">
    <property type="protein sequence ID" value="SEP95948.1"/>
    <property type="molecule type" value="Genomic_DNA"/>
</dbReference>
<feature type="transmembrane region" description="Helical" evidence="1">
    <location>
        <begin position="147"/>
        <end position="164"/>
    </location>
</feature>
<keyword evidence="1" id="KW-0812">Transmembrane</keyword>
<reference evidence="3" key="1">
    <citation type="submission" date="2016-10" db="EMBL/GenBank/DDBJ databases">
        <authorList>
            <person name="Varghese N."/>
            <person name="Submissions S."/>
        </authorList>
    </citation>
    <scope>NUCLEOTIDE SEQUENCE [LARGE SCALE GENOMIC DNA]</scope>
    <source>
        <strain evidence="3">DSM 24740</strain>
    </source>
</reference>
<dbReference type="InParanoid" id="A0A1H9C5J4"/>
<feature type="transmembrane region" description="Helical" evidence="1">
    <location>
        <begin position="55"/>
        <end position="71"/>
    </location>
</feature>
<evidence type="ECO:0000313" key="3">
    <source>
        <dbReference type="Proteomes" id="UP000199021"/>
    </source>
</evidence>
<dbReference type="PANTHER" id="PTHR20992">
    <property type="entry name" value="AT15442P-RELATED"/>
    <property type="match status" value="1"/>
</dbReference>
<gene>
    <name evidence="2" type="ORF">SAMN05444359_10459</name>
</gene>